<dbReference type="AlphaFoldDB" id="A0A8H4PQK0"/>
<gene>
    <name evidence="2" type="ORF">G6O67_004928</name>
</gene>
<name>A0A8H4PQK0_9HYPO</name>
<keyword evidence="3" id="KW-1185">Reference proteome</keyword>
<evidence type="ECO:0000313" key="3">
    <source>
        <dbReference type="Proteomes" id="UP000557566"/>
    </source>
</evidence>
<sequence length="105" mass="10590">MTGAAPSSSFPLNAEASVSLSRRGILIHHPLPCLALSQTLAVCPSSPGDCHAWVARPEHSPSSNGGFVAAGQSLTGPTTGQPPHTGKACLSAHLLGVKAEESLCP</sequence>
<protein>
    <submittedName>
        <fullName evidence="2">Uncharacterized protein</fullName>
    </submittedName>
</protein>
<reference evidence="2 3" key="1">
    <citation type="journal article" date="2020" name="Genome Biol. Evol.">
        <title>A new high-quality draft genome assembly of the Chinese cordyceps Ophiocordyceps sinensis.</title>
        <authorList>
            <person name="Shu R."/>
            <person name="Zhang J."/>
            <person name="Meng Q."/>
            <person name="Zhang H."/>
            <person name="Zhou G."/>
            <person name="Li M."/>
            <person name="Wu P."/>
            <person name="Zhao Y."/>
            <person name="Chen C."/>
            <person name="Qin Q."/>
        </authorList>
    </citation>
    <scope>NUCLEOTIDE SEQUENCE [LARGE SCALE GENOMIC DNA]</scope>
    <source>
        <strain evidence="2 3">IOZ07</strain>
    </source>
</reference>
<dbReference type="Proteomes" id="UP000557566">
    <property type="component" value="Unassembled WGS sequence"/>
</dbReference>
<comment type="caution">
    <text evidence="2">The sequence shown here is derived from an EMBL/GenBank/DDBJ whole genome shotgun (WGS) entry which is preliminary data.</text>
</comment>
<feature type="compositionally biased region" description="Low complexity" evidence="1">
    <location>
        <begin position="75"/>
        <end position="85"/>
    </location>
</feature>
<dbReference type="EMBL" id="JAAVMX010000005">
    <property type="protein sequence ID" value="KAF4508567.1"/>
    <property type="molecule type" value="Genomic_DNA"/>
</dbReference>
<evidence type="ECO:0000313" key="2">
    <source>
        <dbReference type="EMBL" id="KAF4508567.1"/>
    </source>
</evidence>
<organism evidence="2 3">
    <name type="scientific">Ophiocordyceps sinensis</name>
    <dbReference type="NCBI Taxonomy" id="72228"/>
    <lineage>
        <taxon>Eukaryota</taxon>
        <taxon>Fungi</taxon>
        <taxon>Dikarya</taxon>
        <taxon>Ascomycota</taxon>
        <taxon>Pezizomycotina</taxon>
        <taxon>Sordariomycetes</taxon>
        <taxon>Hypocreomycetidae</taxon>
        <taxon>Hypocreales</taxon>
        <taxon>Ophiocordycipitaceae</taxon>
        <taxon>Ophiocordyceps</taxon>
    </lineage>
</organism>
<evidence type="ECO:0000256" key="1">
    <source>
        <dbReference type="SAM" id="MobiDB-lite"/>
    </source>
</evidence>
<feature type="region of interest" description="Disordered" evidence="1">
    <location>
        <begin position="54"/>
        <end position="85"/>
    </location>
</feature>
<accession>A0A8H4PQK0</accession>
<proteinExistence type="predicted"/>